<sequence length="33" mass="3810">MLHRRVQADELDAMVGNRRRYSAMDMPCDCDGP</sequence>
<dbReference type="EMBL" id="CAJOBH010141100">
    <property type="protein sequence ID" value="CAF4805588.1"/>
    <property type="molecule type" value="Genomic_DNA"/>
</dbReference>
<dbReference type="Proteomes" id="UP000681967">
    <property type="component" value="Unassembled WGS sequence"/>
</dbReference>
<protein>
    <submittedName>
        <fullName evidence="1">Uncharacterized protein</fullName>
    </submittedName>
</protein>
<comment type="caution">
    <text evidence="1">The sequence shown here is derived from an EMBL/GenBank/DDBJ whole genome shotgun (WGS) entry which is preliminary data.</text>
</comment>
<gene>
    <name evidence="1" type="ORF">BYL167_LOCUS48335</name>
</gene>
<reference evidence="1" key="1">
    <citation type="submission" date="2021-02" db="EMBL/GenBank/DDBJ databases">
        <authorList>
            <person name="Nowell W R."/>
        </authorList>
    </citation>
    <scope>NUCLEOTIDE SEQUENCE</scope>
</reference>
<dbReference type="AlphaFoldDB" id="A0A8S3BCS5"/>
<evidence type="ECO:0000313" key="2">
    <source>
        <dbReference type="Proteomes" id="UP000681967"/>
    </source>
</evidence>
<evidence type="ECO:0000313" key="1">
    <source>
        <dbReference type="EMBL" id="CAF4805588.1"/>
    </source>
</evidence>
<proteinExistence type="predicted"/>
<name>A0A8S3BCS5_9BILA</name>
<feature type="non-terminal residue" evidence="1">
    <location>
        <position position="33"/>
    </location>
</feature>
<organism evidence="1 2">
    <name type="scientific">Rotaria magnacalcarata</name>
    <dbReference type="NCBI Taxonomy" id="392030"/>
    <lineage>
        <taxon>Eukaryota</taxon>
        <taxon>Metazoa</taxon>
        <taxon>Spiralia</taxon>
        <taxon>Gnathifera</taxon>
        <taxon>Rotifera</taxon>
        <taxon>Eurotatoria</taxon>
        <taxon>Bdelloidea</taxon>
        <taxon>Philodinida</taxon>
        <taxon>Philodinidae</taxon>
        <taxon>Rotaria</taxon>
    </lineage>
</organism>
<accession>A0A8S3BCS5</accession>